<keyword evidence="1" id="KW-1133">Transmembrane helix</keyword>
<dbReference type="Proteomes" id="UP000276133">
    <property type="component" value="Unassembled WGS sequence"/>
</dbReference>
<evidence type="ECO:0000313" key="2">
    <source>
        <dbReference type="EMBL" id="RNA39413.1"/>
    </source>
</evidence>
<keyword evidence="1" id="KW-0472">Membrane</keyword>
<feature type="transmembrane region" description="Helical" evidence="1">
    <location>
        <begin position="20"/>
        <end position="40"/>
    </location>
</feature>
<keyword evidence="1" id="KW-0812">Transmembrane</keyword>
<comment type="caution">
    <text evidence="2">The sequence shown here is derived from an EMBL/GenBank/DDBJ whole genome shotgun (WGS) entry which is preliminary data.</text>
</comment>
<protein>
    <submittedName>
        <fullName evidence="2">Uncharacterized protein</fullName>
    </submittedName>
</protein>
<dbReference type="EMBL" id="REGN01000752">
    <property type="protein sequence ID" value="RNA39413.1"/>
    <property type="molecule type" value="Genomic_DNA"/>
</dbReference>
<organism evidence="2 3">
    <name type="scientific">Brachionus plicatilis</name>
    <name type="common">Marine rotifer</name>
    <name type="synonym">Brachionus muelleri</name>
    <dbReference type="NCBI Taxonomy" id="10195"/>
    <lineage>
        <taxon>Eukaryota</taxon>
        <taxon>Metazoa</taxon>
        <taxon>Spiralia</taxon>
        <taxon>Gnathifera</taxon>
        <taxon>Rotifera</taxon>
        <taxon>Eurotatoria</taxon>
        <taxon>Monogononta</taxon>
        <taxon>Pseudotrocha</taxon>
        <taxon>Ploima</taxon>
        <taxon>Brachionidae</taxon>
        <taxon>Brachionus</taxon>
    </lineage>
</organism>
<gene>
    <name evidence="2" type="ORF">BpHYR1_039401</name>
</gene>
<reference evidence="2 3" key="1">
    <citation type="journal article" date="2018" name="Sci. Rep.">
        <title>Genomic signatures of local adaptation to the degree of environmental predictability in rotifers.</title>
        <authorList>
            <person name="Franch-Gras L."/>
            <person name="Hahn C."/>
            <person name="Garcia-Roger E.M."/>
            <person name="Carmona M.J."/>
            <person name="Serra M."/>
            <person name="Gomez A."/>
        </authorList>
    </citation>
    <scope>NUCLEOTIDE SEQUENCE [LARGE SCALE GENOMIC DNA]</scope>
    <source>
        <strain evidence="2">HYR1</strain>
    </source>
</reference>
<dbReference type="AlphaFoldDB" id="A0A3M7SUB6"/>
<keyword evidence="3" id="KW-1185">Reference proteome</keyword>
<name>A0A3M7SUB6_BRAPC</name>
<sequence>MILYGSLRTCMKHWMYRARAASVTHFLISAVFILSMIYPLTLGQMENLIIFKKKYCVKIVLETFKKRSSIRCCFGTDAFCYHPWLGKKISEKNNINKLTIPKANLIFKMADFYQF</sequence>
<evidence type="ECO:0000313" key="3">
    <source>
        <dbReference type="Proteomes" id="UP000276133"/>
    </source>
</evidence>
<proteinExistence type="predicted"/>
<accession>A0A3M7SUB6</accession>
<evidence type="ECO:0000256" key="1">
    <source>
        <dbReference type="SAM" id="Phobius"/>
    </source>
</evidence>